<reference evidence="2 3" key="1">
    <citation type="submission" date="2024-01" db="EMBL/GenBank/DDBJ databases">
        <title>The genomes of 5 underutilized Papilionoideae crops provide insights into root nodulation and disease resistanc.</title>
        <authorList>
            <person name="Yuan L."/>
        </authorList>
    </citation>
    <scope>NUCLEOTIDE SEQUENCE [LARGE SCALE GENOMIC DNA]</scope>
    <source>
        <strain evidence="2">ZHUSHIDOU_FW_LH</strain>
        <tissue evidence="2">Leaf</tissue>
    </source>
</reference>
<keyword evidence="1" id="KW-0472">Membrane</keyword>
<dbReference type="EMBL" id="JAYWIO010000004">
    <property type="protein sequence ID" value="KAK7267381.1"/>
    <property type="molecule type" value="Genomic_DNA"/>
</dbReference>
<keyword evidence="3" id="KW-1185">Reference proteome</keyword>
<dbReference type="Proteomes" id="UP001372338">
    <property type="component" value="Unassembled WGS sequence"/>
</dbReference>
<evidence type="ECO:0000313" key="2">
    <source>
        <dbReference type="EMBL" id="KAK7267381.1"/>
    </source>
</evidence>
<organism evidence="2 3">
    <name type="scientific">Crotalaria pallida</name>
    <name type="common">Smooth rattlebox</name>
    <name type="synonym">Crotalaria striata</name>
    <dbReference type="NCBI Taxonomy" id="3830"/>
    <lineage>
        <taxon>Eukaryota</taxon>
        <taxon>Viridiplantae</taxon>
        <taxon>Streptophyta</taxon>
        <taxon>Embryophyta</taxon>
        <taxon>Tracheophyta</taxon>
        <taxon>Spermatophyta</taxon>
        <taxon>Magnoliopsida</taxon>
        <taxon>eudicotyledons</taxon>
        <taxon>Gunneridae</taxon>
        <taxon>Pentapetalae</taxon>
        <taxon>rosids</taxon>
        <taxon>fabids</taxon>
        <taxon>Fabales</taxon>
        <taxon>Fabaceae</taxon>
        <taxon>Papilionoideae</taxon>
        <taxon>50 kb inversion clade</taxon>
        <taxon>genistoids sensu lato</taxon>
        <taxon>core genistoids</taxon>
        <taxon>Crotalarieae</taxon>
        <taxon>Crotalaria</taxon>
    </lineage>
</organism>
<evidence type="ECO:0000256" key="1">
    <source>
        <dbReference type="SAM" id="Phobius"/>
    </source>
</evidence>
<dbReference type="AlphaFoldDB" id="A0AAN9F1U5"/>
<feature type="transmembrane region" description="Helical" evidence="1">
    <location>
        <begin position="12"/>
        <end position="40"/>
    </location>
</feature>
<keyword evidence="1" id="KW-0812">Transmembrane</keyword>
<protein>
    <submittedName>
        <fullName evidence="2">Uncharacterized protein</fullName>
    </submittedName>
</protein>
<name>A0AAN9F1U5_CROPI</name>
<keyword evidence="1" id="KW-1133">Transmembrane helix</keyword>
<gene>
    <name evidence="2" type="ORF">RIF29_20053</name>
</gene>
<accession>A0AAN9F1U5</accession>
<proteinExistence type="predicted"/>
<sequence length="106" mass="11706">MDLRGGGKVLTLVWIILIVAAAVEICLTSTITTANANLVFQVESHWKGSKSLTPNRRCQLAYNAAFYLVVKVIIDAYVDAGLVLENDAKQKLKQNLNVEEEQAEDE</sequence>
<comment type="caution">
    <text evidence="2">The sequence shown here is derived from an EMBL/GenBank/DDBJ whole genome shotgun (WGS) entry which is preliminary data.</text>
</comment>
<evidence type="ECO:0000313" key="3">
    <source>
        <dbReference type="Proteomes" id="UP001372338"/>
    </source>
</evidence>